<keyword evidence="3" id="KW-1185">Reference proteome</keyword>
<dbReference type="EMBL" id="LEKV01001515">
    <property type="protein sequence ID" value="KVI07163.1"/>
    <property type="molecule type" value="Genomic_DNA"/>
</dbReference>
<dbReference type="STRING" id="59895.A0A103YDM3"/>
<evidence type="ECO:0000313" key="3">
    <source>
        <dbReference type="Proteomes" id="UP000243975"/>
    </source>
</evidence>
<proteinExistence type="predicted"/>
<gene>
    <name evidence="2" type="ORF">Ccrd_014475</name>
</gene>
<accession>A0A103YDM3</accession>
<feature type="region of interest" description="Disordered" evidence="1">
    <location>
        <begin position="569"/>
        <end position="598"/>
    </location>
</feature>
<evidence type="ECO:0008006" key="4">
    <source>
        <dbReference type="Google" id="ProtNLM"/>
    </source>
</evidence>
<dbReference type="Gramene" id="KVI07163">
    <property type="protein sequence ID" value="KVI07163"/>
    <property type="gene ID" value="Ccrd_014475"/>
</dbReference>
<dbReference type="GO" id="GO:0000712">
    <property type="term" value="P:resolution of meiotic recombination intermediates"/>
    <property type="evidence" value="ECO:0007669"/>
    <property type="project" value="TreeGrafter"/>
</dbReference>
<sequence length="1323" mass="148422">MRTRFSADFFSSSASSQSLQTLDFLRFPPPQLSSPDLFNFDNLSCFDQVTSLYISPQIERFSVSEALSKFFSDVLPQDINAEIDQQIAREVTSEKQIDDNSDGAANNNFTLWIHQARWTAAPAFLELLDFSLEVQQLMDTHKSIFSVEDFCLEFQEEHESDVFENGSLVQGQISSKLRTYPLLEVDETSLGISSYISKDKHLIFESNEPQKWMQKDESTCDAKELLLSMEFDIWEHFLNHSLVPYLKFEIPCGNFAPEVDLRNALEYSMTDGKQESHCELVDGFSSLTLSPFAFEQLQFFDTKTSHCSEMFFDTEIISDVEYCEQMFGDTTLSTFNSLIVTHELILRDDSFKSLPVPIISDQEKILSIQVFVDEMLQKLKMQASSASDGIYLDWHLLEEDIYTRNRSSFKMFEDIDTYCIEVDMDSCNSRMLTLEFVLSDACSDEKNTEENTEVLNIQMNSPSSGNSMDHVCHDGITSSKLNDICQKMESGEDLLDNKVNKAHQLVESTSQFNDLDFLLNPLEVTCLKKQRPADKRLEMDYALPMISAKGPIETHDTCEKQWQSLENELHSREDLHSTSPLSKRSKNSEGLLCSTPVAEKNTMGSMKATYEVMTSSLHLHVPQQPSALDSKKMSTNMPSLPDAVIVVNTQNVDTEMIVSRRSTYQRILAMEKEGLQVVERDLNLPVDVIVSAAVCLVLYDSKNIRRKTSLDGVSAFLSSCVENIAANVLTSLSFAFSSCILIFEGEVGFLASIMESSDGLYAAASSLGIDLQLFCSYSSEITDEIILKCIAHAAKSTRGLYPKMPESETLAESFLTKFPSINPLSAHAILSSVGTLVEFLEMSHQQRVCAVQKYLVPDASTTLFSALCRYGEREDSRSGMTDCCSSVSEGHDSGNCCPKSDHEKKKRKYVSSPEARAMSMDYLFQVEQNNDVTCDPPKTANSHSYWNLEAEEISDDIVKSNTAFDEIYFGENQRSALGIMLNPSSLAKPCNIRMSEAPEVSGEINLPDMTVIETSFGQSKKVHMPTVNKLGSHTDNNSKGLHEGFKGEVIDIDDDAMAGEDFSLVHSVCFSPRIEKGSAPGVSRTTSKLSSGWCSLPSFPSAADINSDLDFWIDTKHNGQSSREEITLNSHADLMNNGIPLEQLQISSEECLLVNSPVDSCRPSFKGKDPHYGRTPLSKAIFSAQPQKGSPWTIDFLNRIKEKSRLRQQSVPCISSAPCFGYSGNSSKFRKRKSPSILDFYRYQRSSTVQSMEHKGQKVPIQPSNSSKSVNTSPSSSQTWTPIDKRAKRWVFVCKSYIKFFYLDTEANFCHQWKQGPKQANLE</sequence>
<comment type="caution">
    <text evidence="2">The sequence shown here is derived from an EMBL/GenBank/DDBJ whole genome shotgun (WGS) entry which is preliminary data.</text>
</comment>
<evidence type="ECO:0000313" key="2">
    <source>
        <dbReference type="EMBL" id="KVI07163.1"/>
    </source>
</evidence>
<dbReference type="OMA" id="WYDCRNI"/>
<evidence type="ECO:0000256" key="1">
    <source>
        <dbReference type="SAM" id="MobiDB-lite"/>
    </source>
</evidence>
<name>A0A103YDM3_CYNCS</name>
<organism evidence="2 3">
    <name type="scientific">Cynara cardunculus var. scolymus</name>
    <name type="common">Globe artichoke</name>
    <name type="synonym">Cynara scolymus</name>
    <dbReference type="NCBI Taxonomy" id="59895"/>
    <lineage>
        <taxon>Eukaryota</taxon>
        <taxon>Viridiplantae</taxon>
        <taxon>Streptophyta</taxon>
        <taxon>Embryophyta</taxon>
        <taxon>Tracheophyta</taxon>
        <taxon>Spermatophyta</taxon>
        <taxon>Magnoliopsida</taxon>
        <taxon>eudicotyledons</taxon>
        <taxon>Gunneridae</taxon>
        <taxon>Pentapetalae</taxon>
        <taxon>asterids</taxon>
        <taxon>campanulids</taxon>
        <taxon>Asterales</taxon>
        <taxon>Asteraceae</taxon>
        <taxon>Carduoideae</taxon>
        <taxon>Cardueae</taxon>
        <taxon>Carduinae</taxon>
        <taxon>Cynara</taxon>
    </lineage>
</organism>
<dbReference type="InterPro" id="IPR038824">
    <property type="entry name" value="SHOC1-like"/>
</dbReference>
<protein>
    <recommendedName>
        <fullName evidence="4">Protein SHORTAGE IN CHIASMATA 1</fullName>
    </recommendedName>
</protein>
<dbReference type="PANTHER" id="PTHR35764:SF1">
    <property type="entry name" value="PROTEIN SHORTAGE IN CHIASMATA 1"/>
    <property type="match status" value="1"/>
</dbReference>
<reference evidence="2 3" key="1">
    <citation type="journal article" date="2016" name="Sci. Rep.">
        <title>The genome sequence of the outbreeding globe artichoke constructed de novo incorporating a phase-aware low-pass sequencing strategy of F1 progeny.</title>
        <authorList>
            <person name="Scaglione D."/>
            <person name="Reyes-Chin-Wo S."/>
            <person name="Acquadro A."/>
            <person name="Froenicke L."/>
            <person name="Portis E."/>
            <person name="Beitel C."/>
            <person name="Tirone M."/>
            <person name="Mauro R."/>
            <person name="Lo Monaco A."/>
            <person name="Mauromicale G."/>
            <person name="Faccioli P."/>
            <person name="Cattivelli L."/>
            <person name="Rieseberg L."/>
            <person name="Michelmore R."/>
            <person name="Lanteri S."/>
        </authorList>
    </citation>
    <scope>NUCLEOTIDE SEQUENCE [LARGE SCALE GENOMIC DNA]</scope>
    <source>
        <strain evidence="2">2C</strain>
    </source>
</reference>
<dbReference type="Proteomes" id="UP000243975">
    <property type="component" value="Unassembled WGS sequence"/>
</dbReference>
<feature type="region of interest" description="Disordered" evidence="1">
    <location>
        <begin position="1249"/>
        <end position="1280"/>
    </location>
</feature>
<dbReference type="PANTHER" id="PTHR35764">
    <property type="entry name" value="PROTEIN SHORTAGE IN CHIASMATA 1"/>
    <property type="match status" value="1"/>
</dbReference>
<feature type="compositionally biased region" description="Low complexity" evidence="1">
    <location>
        <begin position="1262"/>
        <end position="1279"/>
    </location>
</feature>